<dbReference type="InterPro" id="IPR002931">
    <property type="entry name" value="Transglutaminase-like"/>
</dbReference>
<evidence type="ECO:0000259" key="1">
    <source>
        <dbReference type="Pfam" id="PF01841"/>
    </source>
</evidence>
<gene>
    <name evidence="3" type="ORF">GRAN_0057</name>
</gene>
<dbReference type="Gene3D" id="2.60.40.3140">
    <property type="match status" value="1"/>
</dbReference>
<keyword evidence="4" id="KW-1185">Reference proteome</keyword>
<dbReference type="Pfam" id="PF12969">
    <property type="entry name" value="DUF3857"/>
    <property type="match status" value="1"/>
</dbReference>
<dbReference type="Proteomes" id="UP000289437">
    <property type="component" value="Unassembled WGS sequence"/>
</dbReference>
<keyword evidence="3" id="KW-0645">Protease</keyword>
<evidence type="ECO:0000313" key="3">
    <source>
        <dbReference type="EMBL" id="RXH56747.1"/>
    </source>
</evidence>
<accession>A0A4Q0T0N0</accession>
<keyword evidence="3" id="KW-0378">Hydrolase</keyword>
<proteinExistence type="predicted"/>
<reference evidence="4" key="2">
    <citation type="submission" date="2019-02" db="EMBL/GenBank/DDBJ databases">
        <title>Granulicella sibirica sp. nov., a psychrotolerant acidobacterium isolated from an organic soil layer in forested tundra, West Siberia.</title>
        <authorList>
            <person name="Oshkin I.Y."/>
            <person name="Kulichevskaya I.S."/>
            <person name="Rijpstra W.I.C."/>
            <person name="Sinninghe Damste J.S."/>
            <person name="Rakitin A.L."/>
            <person name="Ravin N.V."/>
            <person name="Dedysh S.N."/>
        </authorList>
    </citation>
    <scope>NUCLEOTIDE SEQUENCE [LARGE SCALE GENOMIC DNA]</scope>
    <source>
        <strain evidence="4">AF10</strain>
    </source>
</reference>
<dbReference type="GO" id="GO:0006508">
    <property type="term" value="P:proteolysis"/>
    <property type="evidence" value="ECO:0007669"/>
    <property type="project" value="UniProtKB-KW"/>
</dbReference>
<protein>
    <submittedName>
        <fullName evidence="3">Putative cysteine protease</fullName>
    </submittedName>
</protein>
<comment type="caution">
    <text evidence="3">The sequence shown here is derived from an EMBL/GenBank/DDBJ whole genome shotgun (WGS) entry which is preliminary data.</text>
</comment>
<dbReference type="Pfam" id="PF01841">
    <property type="entry name" value="Transglut_core"/>
    <property type="match status" value="1"/>
</dbReference>
<evidence type="ECO:0000259" key="2">
    <source>
        <dbReference type="Pfam" id="PF12969"/>
    </source>
</evidence>
<organism evidence="3 4">
    <name type="scientific">Granulicella sibirica</name>
    <dbReference type="NCBI Taxonomy" id="2479048"/>
    <lineage>
        <taxon>Bacteria</taxon>
        <taxon>Pseudomonadati</taxon>
        <taxon>Acidobacteriota</taxon>
        <taxon>Terriglobia</taxon>
        <taxon>Terriglobales</taxon>
        <taxon>Acidobacteriaceae</taxon>
        <taxon>Granulicella</taxon>
    </lineage>
</organism>
<sequence>MPPWVTEAAHQTLPNYPAETNAVVLLDETTYSVAANGTAIEHRRRVLKILRPGGREEAVVAVPFDKDTQIRSLKVWSIGPDGHEYTLKPEEIVDYGYPGQGSLFQDDKLRIAKAPGRDPGGVVAYEYEQTVRPYLTEKTWNFQESIPKLHQSFILELPPGFTYGTVWAHHLQSTAIDLEHQHFRWDLKDTPGIDLEHIPMAPAEYALAGRMTIHYAGPGLTAPTTDSWRTIGEWYQQLSRDRLTPTPEIAAKAKELTAGKTDFYDKTEAIGEFVQRQIRYFVIEVGIGGYQPHPAADIFRNRYGDCKDKATLVSAMLSSVGIHSALMMVDTARGVVDPEAPSLMGNHMIAAIEIPEAYNSPSLRSVVTAKNGHRYLIFDPTWEMTPFGQLEHNLQGGYGVLLEGPDTQAIQLPILAPERNTVRRNATFELTPEGTLQGTVTEKRFGDVSERRRTVYTTGDAQEQSRYLDHALTQDLAAFSVSDVKVADAMSLNKDFTLTYALSADHFARRMGSLLMVRPRVLGSDAFPLDRKPRHIPIDLRETMQNVDAYDIKLPPGYTIDELPEPVKLDVGFASYESRSTLQGDTLHYTRTYTVRQVTLPPDLYPDLQRLDGVIEADEQNSAVLTRK</sequence>
<reference evidence="3 4" key="1">
    <citation type="submission" date="2018-11" db="EMBL/GenBank/DDBJ databases">
        <authorList>
            <person name="Mardanov A.V."/>
            <person name="Ravin N.V."/>
            <person name="Dedysh S.N."/>
        </authorList>
    </citation>
    <scope>NUCLEOTIDE SEQUENCE [LARGE SCALE GENOMIC DNA]</scope>
    <source>
        <strain evidence="3 4">AF10</strain>
    </source>
</reference>
<feature type="domain" description="DUF3857" evidence="2">
    <location>
        <begin position="35"/>
        <end position="191"/>
    </location>
</feature>
<dbReference type="AlphaFoldDB" id="A0A4Q0T0N0"/>
<dbReference type="EMBL" id="RDSM01000001">
    <property type="protein sequence ID" value="RXH56747.1"/>
    <property type="molecule type" value="Genomic_DNA"/>
</dbReference>
<dbReference type="Gene3D" id="3.10.620.30">
    <property type="match status" value="1"/>
</dbReference>
<dbReference type="InterPro" id="IPR024618">
    <property type="entry name" value="DUF3857"/>
</dbReference>
<dbReference type="SUPFAM" id="SSF54001">
    <property type="entry name" value="Cysteine proteinases"/>
    <property type="match status" value="1"/>
</dbReference>
<name>A0A4Q0T0N0_9BACT</name>
<dbReference type="Gene3D" id="2.60.120.1130">
    <property type="match status" value="1"/>
</dbReference>
<evidence type="ECO:0000313" key="4">
    <source>
        <dbReference type="Proteomes" id="UP000289437"/>
    </source>
</evidence>
<dbReference type="InterPro" id="IPR038765">
    <property type="entry name" value="Papain-like_cys_pep_sf"/>
</dbReference>
<dbReference type="GO" id="GO:0008233">
    <property type="term" value="F:peptidase activity"/>
    <property type="evidence" value="ECO:0007669"/>
    <property type="project" value="UniProtKB-KW"/>
</dbReference>
<feature type="domain" description="Transglutaminase-like" evidence="1">
    <location>
        <begin position="252"/>
        <end position="328"/>
    </location>
</feature>